<dbReference type="Pfam" id="PF02770">
    <property type="entry name" value="Acyl-CoA_dh_M"/>
    <property type="match status" value="1"/>
</dbReference>
<feature type="domain" description="Acyl-CoA oxidase/dehydrogenase middle" evidence="7">
    <location>
        <begin position="129"/>
        <end position="221"/>
    </location>
</feature>
<evidence type="ECO:0000256" key="3">
    <source>
        <dbReference type="ARBA" id="ARBA00022630"/>
    </source>
</evidence>
<keyword evidence="3 5" id="KW-0285">Flavoprotein</keyword>
<dbReference type="SUPFAM" id="SSF56645">
    <property type="entry name" value="Acyl-CoA dehydrogenase NM domain-like"/>
    <property type="match status" value="1"/>
</dbReference>
<keyword evidence="4 5" id="KW-0274">FAD</keyword>
<evidence type="ECO:0000313" key="9">
    <source>
        <dbReference type="EMBL" id="NBJ24263.1"/>
    </source>
</evidence>
<dbReference type="InterPro" id="IPR006089">
    <property type="entry name" value="Acyl-CoA_DH_CS"/>
</dbReference>
<dbReference type="InterPro" id="IPR046373">
    <property type="entry name" value="Acyl-CoA_Oxase/DH_mid-dom_sf"/>
</dbReference>
<evidence type="ECO:0000313" key="10">
    <source>
        <dbReference type="Proteomes" id="UP000818323"/>
    </source>
</evidence>
<comment type="caution">
    <text evidence="9">The sequence shown here is derived from an EMBL/GenBank/DDBJ whole genome shotgun (WGS) entry which is preliminary data.</text>
</comment>
<protein>
    <submittedName>
        <fullName evidence="9">Acyl-CoA dehydrogenase</fullName>
    </submittedName>
</protein>
<evidence type="ECO:0000259" key="6">
    <source>
        <dbReference type="Pfam" id="PF00441"/>
    </source>
</evidence>
<evidence type="ECO:0000259" key="8">
    <source>
        <dbReference type="Pfam" id="PF02771"/>
    </source>
</evidence>
<dbReference type="SUPFAM" id="SSF47203">
    <property type="entry name" value="Acyl-CoA dehydrogenase C-terminal domain-like"/>
    <property type="match status" value="1"/>
</dbReference>
<evidence type="ECO:0000256" key="1">
    <source>
        <dbReference type="ARBA" id="ARBA00001974"/>
    </source>
</evidence>
<feature type="domain" description="Acyl-CoA dehydrogenase/oxidase N-terminal" evidence="8">
    <location>
        <begin position="14"/>
        <end position="125"/>
    </location>
</feature>
<dbReference type="EMBL" id="JAAAXJ010000003">
    <property type="protein sequence ID" value="NBJ24263.1"/>
    <property type="molecule type" value="Genomic_DNA"/>
</dbReference>
<dbReference type="InterPro" id="IPR006091">
    <property type="entry name" value="Acyl-CoA_Oxase/DH_mid-dom"/>
</dbReference>
<dbReference type="InterPro" id="IPR036250">
    <property type="entry name" value="AcylCo_DH-like_C"/>
</dbReference>
<keyword evidence="5" id="KW-0560">Oxidoreductase</keyword>
<dbReference type="InterPro" id="IPR009075">
    <property type="entry name" value="AcylCo_DH/oxidase_C"/>
</dbReference>
<evidence type="ECO:0000256" key="4">
    <source>
        <dbReference type="ARBA" id="ARBA00022827"/>
    </source>
</evidence>
<dbReference type="PANTHER" id="PTHR43884">
    <property type="entry name" value="ACYL-COA DEHYDROGENASE"/>
    <property type="match status" value="1"/>
</dbReference>
<evidence type="ECO:0000256" key="2">
    <source>
        <dbReference type="ARBA" id="ARBA00009347"/>
    </source>
</evidence>
<feature type="domain" description="Acyl-CoA dehydrogenase/oxidase C-terminal" evidence="6">
    <location>
        <begin position="235"/>
        <end position="384"/>
    </location>
</feature>
<dbReference type="PIRSF" id="PIRSF016578">
    <property type="entry name" value="HsaA"/>
    <property type="match status" value="1"/>
</dbReference>
<dbReference type="Proteomes" id="UP000818323">
    <property type="component" value="Unassembled WGS sequence"/>
</dbReference>
<dbReference type="InterPro" id="IPR037069">
    <property type="entry name" value="AcylCoA_DH/ox_N_sf"/>
</dbReference>
<dbReference type="Gene3D" id="1.20.140.10">
    <property type="entry name" value="Butyryl-CoA Dehydrogenase, subunit A, domain 3"/>
    <property type="match status" value="1"/>
</dbReference>
<dbReference type="Pfam" id="PF00441">
    <property type="entry name" value="Acyl-CoA_dh_1"/>
    <property type="match status" value="1"/>
</dbReference>
<name>A0ABW9YV31_9HYPH</name>
<comment type="similarity">
    <text evidence="2 5">Belongs to the acyl-CoA dehydrogenase family.</text>
</comment>
<sequence length="397" mass="42684">MIDASFLSWPFFEERHRRFAEELREWARREVHPLVDHHDVDASCRRLVRRLGEGGWLRAVVPQAYGGMLEAFDVRTLCLARETLAYHDGLADFAFAMQGLGTGPITLFGSEAMKARYLPAVARGEAIAAFALSEPEAGSDVAAMTTTAKPDGPDHVRIDGVKTWISNGGIADHYVVFARSGEAPGAKGLSAYVVDAQTPGLTIESRIEVIAPHPLATLRFEGCRVPLANRIGAPGEGFKVAMATLDVFRSTVGAAALGLARRALSEALRHASSRKLFGAPLGDLQMTQAALADMATSVDSAALLVYRAAWTKDGGAARVTREAAMAKMYATEQAQGVIDKAVQIFGGLGVTRGVKVEELYREIRALRIYEGATEVQKIVIARDLLRSLGSNANHEGG</sequence>
<dbReference type="Gene3D" id="2.40.110.10">
    <property type="entry name" value="Butyryl-CoA Dehydrogenase, subunit A, domain 2"/>
    <property type="match status" value="1"/>
</dbReference>
<keyword evidence="10" id="KW-1185">Reference proteome</keyword>
<reference evidence="9 10" key="1">
    <citation type="submission" date="2020-01" db="EMBL/GenBank/DDBJ databases">
        <title>Microvirga sp. nov., an arsenate reduction bacterium isolated from Tibet hotspring sediments.</title>
        <authorList>
            <person name="Yuan C.-G."/>
        </authorList>
    </citation>
    <scope>NUCLEOTIDE SEQUENCE [LARGE SCALE GENOMIC DNA]</scope>
    <source>
        <strain evidence="9 10">SYSU G3D203</strain>
    </source>
</reference>
<dbReference type="Gene3D" id="1.10.540.10">
    <property type="entry name" value="Acyl-CoA dehydrogenase/oxidase, N-terminal domain"/>
    <property type="match status" value="1"/>
</dbReference>
<evidence type="ECO:0000256" key="5">
    <source>
        <dbReference type="RuleBase" id="RU362125"/>
    </source>
</evidence>
<evidence type="ECO:0000259" key="7">
    <source>
        <dbReference type="Pfam" id="PF02770"/>
    </source>
</evidence>
<gene>
    <name evidence="9" type="ORF">GR303_07830</name>
</gene>
<dbReference type="Pfam" id="PF02771">
    <property type="entry name" value="Acyl-CoA_dh_N"/>
    <property type="match status" value="1"/>
</dbReference>
<accession>A0ABW9YV31</accession>
<organism evidence="9 10">
    <name type="scientific">Microvirga arsenatis</name>
    <dbReference type="NCBI Taxonomy" id="2692265"/>
    <lineage>
        <taxon>Bacteria</taxon>
        <taxon>Pseudomonadati</taxon>
        <taxon>Pseudomonadota</taxon>
        <taxon>Alphaproteobacteria</taxon>
        <taxon>Hyphomicrobiales</taxon>
        <taxon>Methylobacteriaceae</taxon>
        <taxon>Microvirga</taxon>
    </lineage>
</organism>
<dbReference type="PANTHER" id="PTHR43884:SF22">
    <property type="entry name" value="BLR3437 PROTEIN"/>
    <property type="match status" value="1"/>
</dbReference>
<proteinExistence type="inferred from homology"/>
<dbReference type="PROSITE" id="PS00072">
    <property type="entry name" value="ACYL_COA_DH_1"/>
    <property type="match status" value="1"/>
</dbReference>
<comment type="cofactor">
    <cofactor evidence="1 5">
        <name>FAD</name>
        <dbReference type="ChEBI" id="CHEBI:57692"/>
    </cofactor>
</comment>
<dbReference type="InterPro" id="IPR009100">
    <property type="entry name" value="AcylCoA_DH/oxidase_NM_dom_sf"/>
</dbReference>
<dbReference type="RefSeq" id="WP_161722497.1">
    <property type="nucleotide sequence ID" value="NZ_JAAAXI010000004.1"/>
</dbReference>
<dbReference type="InterPro" id="IPR013786">
    <property type="entry name" value="AcylCoA_DH/ox_N"/>
</dbReference>